<dbReference type="Proteomes" id="UP001230289">
    <property type="component" value="Unassembled WGS sequence"/>
</dbReference>
<comment type="caution">
    <text evidence="1">The sequence shown here is derived from an EMBL/GenBank/DDBJ whole genome shotgun (WGS) entry which is preliminary data.</text>
</comment>
<dbReference type="EMBL" id="JAVFCB010000002">
    <property type="protein sequence ID" value="MDQ4213268.1"/>
    <property type="molecule type" value="Genomic_DNA"/>
</dbReference>
<reference evidence="1 2" key="1">
    <citation type="submission" date="2023-08" db="EMBL/GenBank/DDBJ databases">
        <title>Microbacterium sp. nov., isolated from a waste landfill.</title>
        <authorList>
            <person name="Wen W."/>
        </authorList>
    </citation>
    <scope>NUCLEOTIDE SEQUENCE [LARGE SCALE GENOMIC DNA]</scope>
    <source>
        <strain evidence="1 2">ASV81</strain>
    </source>
</reference>
<sequence length="72" mass="7514">MDRETDHAQADAIALVSSLQRDDHHGFANMLLGMTATEQMFALMSLAASLASCADALGLAAADAIRKPPATD</sequence>
<name>A0ABU0XDW5_9MICO</name>
<organism evidence="1 2">
    <name type="scientific">Microbacterium capsulatum</name>
    <dbReference type="NCBI Taxonomy" id="3041921"/>
    <lineage>
        <taxon>Bacteria</taxon>
        <taxon>Bacillati</taxon>
        <taxon>Actinomycetota</taxon>
        <taxon>Actinomycetes</taxon>
        <taxon>Micrococcales</taxon>
        <taxon>Microbacteriaceae</taxon>
        <taxon>Microbacterium</taxon>
    </lineage>
</organism>
<protein>
    <submittedName>
        <fullName evidence="1">Uncharacterized protein</fullName>
    </submittedName>
</protein>
<gene>
    <name evidence="1" type="ORF">RBR11_05010</name>
</gene>
<keyword evidence="2" id="KW-1185">Reference proteome</keyword>
<dbReference type="RefSeq" id="WP_308488202.1">
    <property type="nucleotide sequence ID" value="NZ_JAVFCB010000002.1"/>
</dbReference>
<evidence type="ECO:0000313" key="1">
    <source>
        <dbReference type="EMBL" id="MDQ4213268.1"/>
    </source>
</evidence>
<accession>A0ABU0XDW5</accession>
<evidence type="ECO:0000313" key="2">
    <source>
        <dbReference type="Proteomes" id="UP001230289"/>
    </source>
</evidence>
<proteinExistence type="predicted"/>